<dbReference type="CDD" id="cd02440">
    <property type="entry name" value="AdoMet_MTases"/>
    <property type="match status" value="1"/>
</dbReference>
<feature type="compositionally biased region" description="Basic and acidic residues" evidence="3">
    <location>
        <begin position="545"/>
        <end position="555"/>
    </location>
</feature>
<dbReference type="NCBIfam" id="TIGR00229">
    <property type="entry name" value="sensory_box"/>
    <property type="match status" value="1"/>
</dbReference>
<reference evidence="7 8" key="1">
    <citation type="submission" date="2021-02" db="EMBL/GenBank/DDBJ databases">
        <authorList>
            <person name="Han P."/>
        </authorList>
    </citation>
    <scope>NUCLEOTIDE SEQUENCE [LARGE SCALE GENOMIC DNA]</scope>
    <source>
        <strain evidence="7">Candidatus Nitrospira sp. ZN2</strain>
    </source>
</reference>
<feature type="region of interest" description="Disordered" evidence="3">
    <location>
        <begin position="748"/>
        <end position="767"/>
    </location>
</feature>
<dbReference type="InterPro" id="IPR001789">
    <property type="entry name" value="Sig_transdc_resp-reg_receiver"/>
</dbReference>
<dbReference type="SUPFAM" id="SSF141371">
    <property type="entry name" value="PilZ domain-like"/>
    <property type="match status" value="2"/>
</dbReference>
<dbReference type="InterPro" id="IPR013216">
    <property type="entry name" value="Methyltransf_11"/>
</dbReference>
<accession>A0ABN7M5V0</accession>
<evidence type="ECO:0000259" key="5">
    <source>
        <dbReference type="PROSITE" id="PS50112"/>
    </source>
</evidence>
<evidence type="ECO:0000256" key="3">
    <source>
        <dbReference type="SAM" id="MobiDB-lite"/>
    </source>
</evidence>
<evidence type="ECO:0008006" key="9">
    <source>
        <dbReference type="Google" id="ProtNLM"/>
    </source>
</evidence>
<dbReference type="SUPFAM" id="SSF55785">
    <property type="entry name" value="PYP-like sensor domain (PAS domain)"/>
    <property type="match status" value="1"/>
</dbReference>
<protein>
    <recommendedName>
        <fullName evidence="9">PAS domain S-box protein</fullName>
    </recommendedName>
</protein>
<name>A0ABN7M5V0_9BACT</name>
<dbReference type="InterPro" id="IPR022742">
    <property type="entry name" value="Hydrolase_4"/>
</dbReference>
<dbReference type="InterPro" id="IPR009875">
    <property type="entry name" value="PilZ_domain"/>
</dbReference>
<dbReference type="SUPFAM" id="SSF53474">
    <property type="entry name" value="alpha/beta-Hydrolases"/>
    <property type="match status" value="1"/>
</dbReference>
<feature type="modified residue" description="4-aspartylphosphate" evidence="1">
    <location>
        <position position="60"/>
    </location>
</feature>
<feature type="region of interest" description="Disordered" evidence="3">
    <location>
        <begin position="514"/>
        <end position="556"/>
    </location>
</feature>
<feature type="coiled-coil region" evidence="2">
    <location>
        <begin position="261"/>
        <end position="288"/>
    </location>
</feature>
<dbReference type="PROSITE" id="PS50113">
    <property type="entry name" value="PAC"/>
    <property type="match status" value="1"/>
</dbReference>
<evidence type="ECO:0000256" key="2">
    <source>
        <dbReference type="SAM" id="Coils"/>
    </source>
</evidence>
<dbReference type="RefSeq" id="WP_213043759.1">
    <property type="nucleotide sequence ID" value="NZ_CAJNBJ010000018.1"/>
</dbReference>
<dbReference type="PROSITE" id="PS50112">
    <property type="entry name" value="PAS"/>
    <property type="match status" value="1"/>
</dbReference>
<proteinExistence type="predicted"/>
<evidence type="ECO:0000259" key="6">
    <source>
        <dbReference type="PROSITE" id="PS50113"/>
    </source>
</evidence>
<evidence type="ECO:0000256" key="1">
    <source>
        <dbReference type="PROSITE-ProRule" id="PRU00169"/>
    </source>
</evidence>
<dbReference type="PANTHER" id="PTHR43591">
    <property type="entry name" value="METHYLTRANSFERASE"/>
    <property type="match status" value="1"/>
</dbReference>
<evidence type="ECO:0000259" key="4">
    <source>
        <dbReference type="PROSITE" id="PS50110"/>
    </source>
</evidence>
<comment type="caution">
    <text evidence="7">The sequence shown here is derived from an EMBL/GenBank/DDBJ whole genome shotgun (WGS) entry which is preliminary data.</text>
</comment>
<dbReference type="InterPro" id="IPR035965">
    <property type="entry name" value="PAS-like_dom_sf"/>
</dbReference>
<dbReference type="InterPro" id="IPR011006">
    <property type="entry name" value="CheY-like_superfamily"/>
</dbReference>
<feature type="compositionally biased region" description="Polar residues" evidence="3">
    <location>
        <begin position="514"/>
        <end position="528"/>
    </location>
</feature>
<evidence type="ECO:0000313" key="7">
    <source>
        <dbReference type="EMBL" id="CAE6787310.1"/>
    </source>
</evidence>
<dbReference type="InterPro" id="IPR029063">
    <property type="entry name" value="SAM-dependent_MTases_sf"/>
</dbReference>
<evidence type="ECO:0000313" key="8">
    <source>
        <dbReference type="Proteomes" id="UP000675880"/>
    </source>
</evidence>
<dbReference type="InterPro" id="IPR013767">
    <property type="entry name" value="PAS_fold"/>
</dbReference>
<dbReference type="Pfam" id="PF07238">
    <property type="entry name" value="PilZ"/>
    <property type="match status" value="1"/>
</dbReference>
<dbReference type="SUPFAM" id="SSF53335">
    <property type="entry name" value="S-adenosyl-L-methionine-dependent methyltransferases"/>
    <property type="match status" value="1"/>
</dbReference>
<dbReference type="EMBL" id="CAJNBJ010000018">
    <property type="protein sequence ID" value="CAE6787310.1"/>
    <property type="molecule type" value="Genomic_DNA"/>
</dbReference>
<dbReference type="InterPro" id="IPR029058">
    <property type="entry name" value="AB_hydrolase_fold"/>
</dbReference>
<dbReference type="PROSITE" id="PS50110">
    <property type="entry name" value="RESPONSE_REGULATORY"/>
    <property type="match status" value="1"/>
</dbReference>
<dbReference type="InterPro" id="IPR000014">
    <property type="entry name" value="PAS"/>
</dbReference>
<feature type="domain" description="PAS" evidence="5">
    <location>
        <begin position="139"/>
        <end position="197"/>
    </location>
</feature>
<organism evidence="7 8">
    <name type="scientific">Nitrospira defluvii</name>
    <dbReference type="NCBI Taxonomy" id="330214"/>
    <lineage>
        <taxon>Bacteria</taxon>
        <taxon>Pseudomonadati</taxon>
        <taxon>Nitrospirota</taxon>
        <taxon>Nitrospiria</taxon>
        <taxon>Nitrospirales</taxon>
        <taxon>Nitrospiraceae</taxon>
        <taxon>Nitrospira</taxon>
    </lineage>
</organism>
<dbReference type="CDD" id="cd00156">
    <property type="entry name" value="REC"/>
    <property type="match status" value="1"/>
</dbReference>
<feature type="domain" description="Response regulatory" evidence="4">
    <location>
        <begin position="9"/>
        <end position="125"/>
    </location>
</feature>
<keyword evidence="2" id="KW-0175">Coiled coil</keyword>
<gene>
    <name evidence="7" type="ORF">NSPZN2_50171</name>
</gene>
<feature type="domain" description="PAC" evidence="6">
    <location>
        <begin position="213"/>
        <end position="270"/>
    </location>
</feature>
<dbReference type="Pfam" id="PF08241">
    <property type="entry name" value="Methyltransf_11"/>
    <property type="match status" value="1"/>
</dbReference>
<dbReference type="Gene3D" id="3.40.50.2300">
    <property type="match status" value="1"/>
</dbReference>
<dbReference type="Gene3D" id="3.30.450.20">
    <property type="entry name" value="PAS domain"/>
    <property type="match status" value="1"/>
</dbReference>
<dbReference type="Pfam" id="PF00072">
    <property type="entry name" value="Response_reg"/>
    <property type="match status" value="1"/>
</dbReference>
<dbReference type="SUPFAM" id="SSF52172">
    <property type="entry name" value="CheY-like"/>
    <property type="match status" value="1"/>
</dbReference>
<sequence>MSLPEPSLNILLINEHPEEIKLVTTTLRSLFSGCRIEAGYSSEDALTFSQQGDWHIILIDQDLAPERGMDVIARLRRHAPYAAILLQTNDHDSHTAIHALQNGADFLLFKQSPGFITELLFSVQEAVEKRDLQMKLDHTFQRHLRFIETLSDLLYELDAEGRFVYVSATVTALLGYSPEELAGQHYSILLPPQQEQMGRFRLNERRAGSRSTRKLELTLHRKALPDIPTVAVTVEVTAKGLFDSANRYLGTVGLLHDLSHEKAQQDRLTELESRLQETHRQLTLTREAARVSRQLQQPLTTLLQDSQRLLTSIQHSNLEQHVETMIAKASHASQLSQQLAQVIHAHPAEFLPLNLNDIVQAVVQTIHQAPDGPGIMLTSHLGQHIPAILGSRTDIDNLVRILIEYTRHCVSTPDNPANLVVETKPLATGSPSTAPDKMTEEAEPTRTFATFTIRATVASVHLQSTDEPPESLSAEQLLQAHHIIQTHGGSIEIEHVGDRRLTISVRIPAMTGNSPLIAQSSHQPTTSKELLHSDVSRRQQAARAQPERRRSERKPFSLPVQLSIGGTALRGVLRNMSTGGALLTIRDIPTSIHLQPAYIVIKTPVSFLELQGVVHERSSETADVPSSDMKEFAISFLLNVERDRNVLRSLLDGLQDGSTPLTFEGLILPSATAIEPTRPTLPPSTQPEAERRETTRLRLAHSVQLVAPHNPPHLLLGRIMNLSLDGACLELPAGFDFTERYPTLHLLPLEPSRPSPENDEPRASRQPWGARIVWADPRPRSTRSPLDHVGHTTVCIGVRFDHLSPAQEHELRSIIADESNLFHDRFIISADPPIFTDSHTVQNHKGHRLALSHDYPRHGATGQAPLVLLCPGYGTTQQQYVAVAYALAGAGLRVLRYDHSRHIGLSDGDPSHTTFSSLEDDLDTILTYACTQWPGTPLTLLAPDLLGRIALRRQDWQRQLHRLILLNPTLDIRSCLTTLHQRDLVEEHLAGTRLGLGNLLGLPLDIDHFLADAIAAQYTDGAALQEELSHCAADVVILATAEAATDCAIPAPSHSALSEALIQLGSRARRVSLSPPIIASGGLTPSLLTASSRQLIQLCQPGHPTQESAAIASPRISQATVTRSLLELDRLRIKYSLGTAGRARLWNTYSDLTHTLDELPTHWHTVDQMYQLLQPLDGHLTLLDVGCGLHSFARLLLLNLSYRLRAQTWQPGAQLQYVGVDFSPSALHHAREATGSALQHVDKLFSARMSGATPIHRQWALSRSVEALPFADHSFDRIVANLSLTFAHSPLHALRELFRVLKPGGRLVISAFTSSADVARLYRLSLPELGLNAFAGEARGTLNRMAQCCMALRIGQLHVLEEEAMNRYFAQVTSAPPRLFRALSGQLLLAAAEKPDSAG</sequence>
<keyword evidence="1" id="KW-0597">Phosphoprotein</keyword>
<dbReference type="CDD" id="cd00130">
    <property type="entry name" value="PAS"/>
    <property type="match status" value="1"/>
</dbReference>
<dbReference type="Proteomes" id="UP000675880">
    <property type="component" value="Unassembled WGS sequence"/>
</dbReference>
<dbReference type="InterPro" id="IPR000700">
    <property type="entry name" value="PAS-assoc_C"/>
</dbReference>
<dbReference type="Pfam" id="PF12146">
    <property type="entry name" value="Hydrolase_4"/>
    <property type="match status" value="1"/>
</dbReference>
<dbReference type="Pfam" id="PF00989">
    <property type="entry name" value="PAS"/>
    <property type="match status" value="1"/>
</dbReference>
<dbReference type="Gene3D" id="3.40.50.150">
    <property type="entry name" value="Vaccinia Virus protein VP39"/>
    <property type="match status" value="1"/>
</dbReference>
<dbReference type="Gene3D" id="3.40.50.1820">
    <property type="entry name" value="alpha/beta hydrolase"/>
    <property type="match status" value="1"/>
</dbReference>
<keyword evidence="8" id="KW-1185">Reference proteome</keyword>
<dbReference type="SMART" id="SM00091">
    <property type="entry name" value="PAS"/>
    <property type="match status" value="1"/>
</dbReference>